<organism evidence="3 4">
    <name type="scientific">Catenuloplanes indicus</name>
    <dbReference type="NCBI Taxonomy" id="137267"/>
    <lineage>
        <taxon>Bacteria</taxon>
        <taxon>Bacillati</taxon>
        <taxon>Actinomycetota</taxon>
        <taxon>Actinomycetes</taxon>
        <taxon>Micromonosporales</taxon>
        <taxon>Micromonosporaceae</taxon>
        <taxon>Catenuloplanes</taxon>
    </lineage>
</organism>
<feature type="region of interest" description="Disordered" evidence="1">
    <location>
        <begin position="182"/>
        <end position="218"/>
    </location>
</feature>
<dbReference type="RefSeq" id="WP_307235004.1">
    <property type="nucleotide sequence ID" value="NZ_JAUSUZ010000001.1"/>
</dbReference>
<comment type="caution">
    <text evidence="3">The sequence shown here is derived from an EMBL/GenBank/DDBJ whole genome shotgun (WGS) entry which is preliminary data.</text>
</comment>
<proteinExistence type="predicted"/>
<dbReference type="InterPro" id="IPR013783">
    <property type="entry name" value="Ig-like_fold"/>
</dbReference>
<feature type="signal peptide" evidence="2">
    <location>
        <begin position="1"/>
        <end position="24"/>
    </location>
</feature>
<evidence type="ECO:0000313" key="4">
    <source>
        <dbReference type="Proteomes" id="UP001240236"/>
    </source>
</evidence>
<evidence type="ECO:0000256" key="2">
    <source>
        <dbReference type="SAM" id="SignalP"/>
    </source>
</evidence>
<dbReference type="Proteomes" id="UP001240236">
    <property type="component" value="Unassembled WGS sequence"/>
</dbReference>
<keyword evidence="4" id="KW-1185">Reference proteome</keyword>
<feature type="chain" id="PRO_5042106204" description="Fibronectin type-III domain-containing protein" evidence="2">
    <location>
        <begin position="25"/>
        <end position="299"/>
    </location>
</feature>
<dbReference type="Gene3D" id="2.60.120.560">
    <property type="entry name" value="Exo-inulinase, domain 1"/>
    <property type="match status" value="1"/>
</dbReference>
<dbReference type="AlphaFoldDB" id="A0AAE3VVH5"/>
<evidence type="ECO:0008006" key="5">
    <source>
        <dbReference type="Google" id="ProtNLM"/>
    </source>
</evidence>
<evidence type="ECO:0000256" key="1">
    <source>
        <dbReference type="SAM" id="MobiDB-lite"/>
    </source>
</evidence>
<dbReference type="SUPFAM" id="SSF49265">
    <property type="entry name" value="Fibronectin type III"/>
    <property type="match status" value="1"/>
</dbReference>
<name>A0AAE3VVH5_9ACTN</name>
<dbReference type="Gene3D" id="2.60.40.10">
    <property type="entry name" value="Immunoglobulins"/>
    <property type="match status" value="1"/>
</dbReference>
<gene>
    <name evidence="3" type="ORF">J2S42_000636</name>
</gene>
<dbReference type="GO" id="GO:0005975">
    <property type="term" value="P:carbohydrate metabolic process"/>
    <property type="evidence" value="ECO:0007669"/>
    <property type="project" value="UniProtKB-ARBA"/>
</dbReference>
<dbReference type="InterPro" id="IPR036116">
    <property type="entry name" value="FN3_sf"/>
</dbReference>
<evidence type="ECO:0000313" key="3">
    <source>
        <dbReference type="EMBL" id="MDQ0363967.1"/>
    </source>
</evidence>
<keyword evidence="2" id="KW-0732">Signal</keyword>
<dbReference type="EMBL" id="JAUSUZ010000001">
    <property type="protein sequence ID" value="MDQ0363967.1"/>
    <property type="molecule type" value="Genomic_DNA"/>
</dbReference>
<accession>A0AAE3VVH5</accession>
<reference evidence="3 4" key="1">
    <citation type="submission" date="2023-07" db="EMBL/GenBank/DDBJ databases">
        <title>Sequencing the genomes of 1000 actinobacteria strains.</title>
        <authorList>
            <person name="Klenk H.-P."/>
        </authorList>
    </citation>
    <scope>NUCLEOTIDE SEQUENCE [LARGE SCALE GENOMIC DNA]</scope>
    <source>
        <strain evidence="3 4">DSM 44709</strain>
    </source>
</reference>
<sequence>MRTRAMLVIAAVLAAVLVPLPASAAVSGSPPPHLFADDFADQDLAGWQPVGSWEPATTTWPYYWPNYVRGTGRLEIAGSSGWTDYGLQTSYVYSPGTGLVLRAQPDGRHYRLVIRYNAQVAIEYVAADGTAETLALYTGFGAGAWQGMSFQVKGDLLAGQMLGIPVPVTLYAHDTRLPSGAGGLTDGSFDDVTAESFETPAPGTPDTHHPKQPAHPRVQAADPGYATVAWDPAVDDTAVTEYAVYRSGDYHAPGVLVGTAPAAGSLRVPREPTGFSFFTIAARDAAGNESPVSVPAVLW</sequence>
<protein>
    <recommendedName>
        <fullName evidence="5">Fibronectin type-III domain-containing protein</fullName>
    </recommendedName>
</protein>